<evidence type="ECO:0000313" key="4">
    <source>
        <dbReference type="EMBL" id="TXS95358.1"/>
    </source>
</evidence>
<feature type="chain" id="PRO_5022697208" evidence="2">
    <location>
        <begin position="20"/>
        <end position="103"/>
    </location>
</feature>
<name>A0A5C9A3L2_9GAMM</name>
<keyword evidence="2" id="KW-0732">Signal</keyword>
<dbReference type="InterPro" id="IPR025392">
    <property type="entry name" value="DUF4124"/>
</dbReference>
<organism evidence="4 5">
    <name type="scientific">Parahaliea maris</name>
    <dbReference type="NCBI Taxonomy" id="2716870"/>
    <lineage>
        <taxon>Bacteria</taxon>
        <taxon>Pseudomonadati</taxon>
        <taxon>Pseudomonadota</taxon>
        <taxon>Gammaproteobacteria</taxon>
        <taxon>Cellvibrionales</taxon>
        <taxon>Halieaceae</taxon>
        <taxon>Parahaliea</taxon>
    </lineage>
</organism>
<evidence type="ECO:0000259" key="3">
    <source>
        <dbReference type="Pfam" id="PF13511"/>
    </source>
</evidence>
<evidence type="ECO:0000256" key="1">
    <source>
        <dbReference type="SAM" id="MobiDB-lite"/>
    </source>
</evidence>
<keyword evidence="5" id="KW-1185">Reference proteome</keyword>
<protein>
    <submittedName>
        <fullName evidence="4">DUF4124 domain-containing protein</fullName>
    </submittedName>
</protein>
<accession>A0A5C9A3L2</accession>
<dbReference type="Pfam" id="PF13511">
    <property type="entry name" value="DUF4124"/>
    <property type="match status" value="1"/>
</dbReference>
<feature type="signal peptide" evidence="2">
    <location>
        <begin position="1"/>
        <end position="19"/>
    </location>
</feature>
<sequence length="103" mass="11245">MFIRMTVIGLLLSASVAQAKVYKCVDPATGKTTFTDVACASNKASDDQVRVKPQNFGASGHRSQASSQQRVWRSQDPSRRELDADQQARGRAAPRNAGTDRLH</sequence>
<dbReference type="EMBL" id="VRZA01000002">
    <property type="protein sequence ID" value="TXS95358.1"/>
    <property type="molecule type" value="Genomic_DNA"/>
</dbReference>
<evidence type="ECO:0000256" key="2">
    <source>
        <dbReference type="SAM" id="SignalP"/>
    </source>
</evidence>
<feature type="region of interest" description="Disordered" evidence="1">
    <location>
        <begin position="53"/>
        <end position="103"/>
    </location>
</feature>
<comment type="caution">
    <text evidence="4">The sequence shown here is derived from an EMBL/GenBank/DDBJ whole genome shotgun (WGS) entry which is preliminary data.</text>
</comment>
<dbReference type="AlphaFoldDB" id="A0A5C9A3L2"/>
<evidence type="ECO:0000313" key="5">
    <source>
        <dbReference type="Proteomes" id="UP000321039"/>
    </source>
</evidence>
<feature type="compositionally biased region" description="Basic and acidic residues" evidence="1">
    <location>
        <begin position="76"/>
        <end position="88"/>
    </location>
</feature>
<reference evidence="4 5" key="1">
    <citation type="submission" date="2019-08" db="EMBL/GenBank/DDBJ databases">
        <title>Parahaliea maris sp. nov., isolated from the surface seawater.</title>
        <authorList>
            <person name="Liu Y."/>
        </authorList>
    </citation>
    <scope>NUCLEOTIDE SEQUENCE [LARGE SCALE GENOMIC DNA]</scope>
    <source>
        <strain evidence="4 5">HSLHS9</strain>
    </source>
</reference>
<feature type="compositionally biased region" description="Polar residues" evidence="1">
    <location>
        <begin position="61"/>
        <end position="72"/>
    </location>
</feature>
<dbReference type="Proteomes" id="UP000321039">
    <property type="component" value="Unassembled WGS sequence"/>
</dbReference>
<proteinExistence type="predicted"/>
<feature type="domain" description="DUF4124" evidence="3">
    <location>
        <begin position="10"/>
        <end position="54"/>
    </location>
</feature>
<dbReference type="RefSeq" id="WP_148067269.1">
    <property type="nucleotide sequence ID" value="NZ_VRZA01000002.1"/>
</dbReference>
<gene>
    <name evidence="4" type="ORF">FV139_05540</name>
</gene>